<dbReference type="Proteomes" id="UP001497457">
    <property type="component" value="Chromosome 29rd"/>
</dbReference>
<name>A0ABC9C4V4_9POAL</name>
<accession>A0ABC9C4V4</accession>
<evidence type="ECO:0000313" key="2">
    <source>
        <dbReference type="Proteomes" id="UP001497457"/>
    </source>
</evidence>
<keyword evidence="2" id="KW-1185">Reference proteome</keyword>
<reference evidence="1" key="1">
    <citation type="submission" date="2024-10" db="EMBL/GenBank/DDBJ databases">
        <authorList>
            <person name="Ryan C."/>
        </authorList>
    </citation>
    <scope>NUCLEOTIDE SEQUENCE [LARGE SCALE GENOMIC DNA]</scope>
</reference>
<protein>
    <submittedName>
        <fullName evidence="1">Uncharacterized protein</fullName>
    </submittedName>
</protein>
<dbReference type="AlphaFoldDB" id="A0ABC9C4V4"/>
<organism evidence="1 2">
    <name type="scientific">Urochloa decumbens</name>
    <dbReference type="NCBI Taxonomy" id="240449"/>
    <lineage>
        <taxon>Eukaryota</taxon>
        <taxon>Viridiplantae</taxon>
        <taxon>Streptophyta</taxon>
        <taxon>Embryophyta</taxon>
        <taxon>Tracheophyta</taxon>
        <taxon>Spermatophyta</taxon>
        <taxon>Magnoliopsida</taxon>
        <taxon>Liliopsida</taxon>
        <taxon>Poales</taxon>
        <taxon>Poaceae</taxon>
        <taxon>PACMAD clade</taxon>
        <taxon>Panicoideae</taxon>
        <taxon>Panicodae</taxon>
        <taxon>Paniceae</taxon>
        <taxon>Melinidinae</taxon>
        <taxon>Urochloa</taxon>
    </lineage>
</organism>
<evidence type="ECO:0000313" key="1">
    <source>
        <dbReference type="EMBL" id="CAL5014617.1"/>
    </source>
</evidence>
<dbReference type="EMBL" id="OZ075139">
    <property type="protein sequence ID" value="CAL5014617.1"/>
    <property type="molecule type" value="Genomic_DNA"/>
</dbReference>
<sequence>MAGFLKDMFFVIVERVTGYGGRAQHQEDATGAQEPNKLLASVSRVQKVAIVQQSEIRTPIIIEDPVVSAGSKPQVTAEGV</sequence>
<proteinExistence type="predicted"/>
<gene>
    <name evidence="1" type="ORF">URODEC1_LOCUS72077</name>
</gene>